<dbReference type="PANTHER" id="PTHR48228:SF5">
    <property type="entry name" value="ALPHA-METHYLACYL-COA RACEMASE"/>
    <property type="match status" value="1"/>
</dbReference>
<dbReference type="Proteomes" id="UP000664914">
    <property type="component" value="Plasmid pIBU218"/>
</dbReference>
<dbReference type="Pfam" id="PF02515">
    <property type="entry name" value="CoA_transf_3"/>
    <property type="match status" value="1"/>
</dbReference>
<feature type="region of interest" description="Disordered" evidence="1">
    <location>
        <begin position="354"/>
        <end position="393"/>
    </location>
</feature>
<keyword evidence="2" id="KW-0614">Plasmid</keyword>
<reference evidence="2" key="1">
    <citation type="submission" date="2020-07" db="EMBL/GenBank/DDBJ databases">
        <authorList>
            <person name="Camacho E."/>
        </authorList>
    </citation>
    <scope>NUCLEOTIDE SEQUENCE</scope>
    <source>
        <strain evidence="2">MPO218</strain>
        <plasmid evidence="2">pIBU218</plasmid>
    </source>
</reference>
<dbReference type="AlphaFoldDB" id="A0A975D8V5"/>
<organism evidence="2 3">
    <name type="scientific">Rhizorhabdus wittichii</name>
    <dbReference type="NCBI Taxonomy" id="160791"/>
    <lineage>
        <taxon>Bacteria</taxon>
        <taxon>Pseudomonadati</taxon>
        <taxon>Pseudomonadota</taxon>
        <taxon>Alphaproteobacteria</taxon>
        <taxon>Sphingomonadales</taxon>
        <taxon>Sphingomonadaceae</taxon>
        <taxon>Rhizorhabdus</taxon>
    </lineage>
</organism>
<evidence type="ECO:0000256" key="1">
    <source>
        <dbReference type="SAM" id="MobiDB-lite"/>
    </source>
</evidence>
<evidence type="ECO:0000313" key="3">
    <source>
        <dbReference type="Proteomes" id="UP000664914"/>
    </source>
</evidence>
<dbReference type="InterPro" id="IPR003673">
    <property type="entry name" value="CoA-Trfase_fam_III"/>
</dbReference>
<accession>A0A975D8V5</accession>
<dbReference type="Gene3D" id="3.40.50.10540">
    <property type="entry name" value="Crotonobetainyl-coa:carnitine coa-transferase, domain 1"/>
    <property type="match status" value="1"/>
</dbReference>
<dbReference type="GO" id="GO:0016740">
    <property type="term" value="F:transferase activity"/>
    <property type="evidence" value="ECO:0007669"/>
    <property type="project" value="UniProtKB-KW"/>
</dbReference>
<dbReference type="InterPro" id="IPR044855">
    <property type="entry name" value="CoA-Trfase_III_dom3_sf"/>
</dbReference>
<evidence type="ECO:0000313" key="2">
    <source>
        <dbReference type="EMBL" id="QTH24849.1"/>
    </source>
</evidence>
<reference evidence="2" key="2">
    <citation type="submission" date="2021-04" db="EMBL/GenBank/DDBJ databases">
        <title>Isolation and genomic analysis of the ibuprofen-degrading bacterium Sphingomonas strain MPO218.</title>
        <authorList>
            <person name="Aulestia M."/>
            <person name="Flores A."/>
            <person name="Mangas E.L."/>
            <person name="Perez-Pulido A.J."/>
            <person name="Santero E."/>
            <person name="Camacho E.M."/>
        </authorList>
    </citation>
    <scope>NUCLEOTIDE SEQUENCE</scope>
    <source>
        <strain evidence="2">MPO218</strain>
        <plasmid evidence="2">pIBU218</plasmid>
    </source>
</reference>
<dbReference type="SUPFAM" id="SSF89796">
    <property type="entry name" value="CoA-transferase family III (CaiB/BaiF)"/>
    <property type="match status" value="1"/>
</dbReference>
<geneLocation type="plasmid" evidence="2 3">
    <name>pIBU218</name>
</geneLocation>
<dbReference type="EMBL" id="CP059320">
    <property type="protein sequence ID" value="QTH24849.1"/>
    <property type="molecule type" value="Genomic_DNA"/>
</dbReference>
<gene>
    <name evidence="2" type="ORF">HRJ34_27630</name>
</gene>
<proteinExistence type="predicted"/>
<dbReference type="InterPro" id="IPR050509">
    <property type="entry name" value="CoA-transferase_III"/>
</dbReference>
<feature type="compositionally biased region" description="Basic and acidic residues" evidence="1">
    <location>
        <begin position="364"/>
        <end position="383"/>
    </location>
</feature>
<protein>
    <submittedName>
        <fullName evidence="2">CoA transferase</fullName>
    </submittedName>
</protein>
<dbReference type="InterPro" id="IPR023606">
    <property type="entry name" value="CoA-Trfase_III_dom_1_sf"/>
</dbReference>
<keyword evidence="2" id="KW-0808">Transferase</keyword>
<dbReference type="Gene3D" id="3.30.1540.10">
    <property type="entry name" value="formyl-coa transferase, domain 3"/>
    <property type="match status" value="1"/>
</dbReference>
<sequence length="393" mass="42211">MDGMNSMAQAPLHGTTVVDLTRLLPGPMCTQYLVDLGAIVIKVEHPVGGDYARRPLDAAPDEQLGQSAFFRAVNRGKHSVTLDLTREVERERLIDLVREADVVLESFRPGVAAKLGIDYATLSAIKPALVYVSITGYGQSGPLSDLAGHDLNYLAYAGLLDQLRDDTGGPVLPRFQIADVMGGSLHAVIAVLTGIVERQRTGRGRFYGVSMTECCKPLNIGPLTMSAGGPSLLDGSFACYQIYQTSDYRHLTVGAGEPKFWARLCAALQRPDLQPFQFDETRQAWLKSELAGIFGSHPLDHWCNLLVKADCCFAPVLSVAEAMANGKAEAGCAGIASSDVIFELPIQISGYTPDSTASSPALGEHNHRYFGEPDEARAREETGVGRAATGETT</sequence>
<name>A0A975D8V5_9SPHN</name>
<dbReference type="PANTHER" id="PTHR48228">
    <property type="entry name" value="SUCCINYL-COA--D-CITRAMALATE COA-TRANSFERASE"/>
    <property type="match status" value="1"/>
</dbReference>